<organism evidence="3 4">
    <name type="scientific">Pseudomonas putida</name>
    <name type="common">Arthrobacter siderocapsulatus</name>
    <dbReference type="NCBI Taxonomy" id="303"/>
    <lineage>
        <taxon>Bacteria</taxon>
        <taxon>Pseudomonadati</taxon>
        <taxon>Pseudomonadota</taxon>
        <taxon>Gammaproteobacteria</taxon>
        <taxon>Pseudomonadales</taxon>
        <taxon>Pseudomonadaceae</taxon>
        <taxon>Pseudomonas</taxon>
    </lineage>
</organism>
<comment type="caution">
    <text evidence="3">The sequence shown here is derived from an EMBL/GenBank/DDBJ whole genome shotgun (WGS) entry which is preliminary data.</text>
</comment>
<name>A0A2S3WF86_PSEPU</name>
<feature type="transmembrane region" description="Helical" evidence="1">
    <location>
        <begin position="277"/>
        <end position="293"/>
    </location>
</feature>
<dbReference type="EMBL" id="MIND01000018">
    <property type="protein sequence ID" value="POF89634.1"/>
    <property type="molecule type" value="Genomic_DNA"/>
</dbReference>
<keyword evidence="1" id="KW-0472">Membrane</keyword>
<evidence type="ECO:0000313" key="4">
    <source>
        <dbReference type="Proteomes" id="UP000237194"/>
    </source>
</evidence>
<evidence type="ECO:0000256" key="1">
    <source>
        <dbReference type="SAM" id="Phobius"/>
    </source>
</evidence>
<reference evidence="3 4" key="2">
    <citation type="submission" date="2018-03" db="EMBL/GenBank/DDBJ databases">
        <title>Draft genome of Pseudomonas putida strain KT-27.</title>
        <authorList>
            <person name="Yoshizawa S."/>
            <person name="Khan N.H."/>
            <person name="Nishimura M."/>
            <person name="Chiura H.X."/>
            <person name="Ogura Y."/>
            <person name="Hayashi T."/>
            <person name="Kogure K."/>
        </authorList>
    </citation>
    <scope>NUCLEOTIDE SEQUENCE [LARGE SCALE GENOMIC DNA]</scope>
    <source>
        <strain evidence="3 4">KT-27</strain>
    </source>
</reference>
<dbReference type="InterPro" id="IPR002656">
    <property type="entry name" value="Acyl_transf_3_dom"/>
</dbReference>
<dbReference type="GO" id="GO:0016747">
    <property type="term" value="F:acyltransferase activity, transferring groups other than amino-acyl groups"/>
    <property type="evidence" value="ECO:0007669"/>
    <property type="project" value="InterPro"/>
</dbReference>
<dbReference type="AlphaFoldDB" id="A0A2S3WF86"/>
<feature type="transmembrane region" description="Helical" evidence="1">
    <location>
        <begin position="172"/>
        <end position="190"/>
    </location>
</feature>
<dbReference type="GO" id="GO:0016020">
    <property type="term" value="C:membrane"/>
    <property type="evidence" value="ECO:0007669"/>
    <property type="project" value="TreeGrafter"/>
</dbReference>
<feature type="transmembrane region" description="Helical" evidence="1">
    <location>
        <begin position="313"/>
        <end position="334"/>
    </location>
</feature>
<feature type="transmembrane region" description="Helical" evidence="1">
    <location>
        <begin position="140"/>
        <end position="160"/>
    </location>
</feature>
<reference evidence="3 4" key="1">
    <citation type="submission" date="2016-08" db="EMBL/GenBank/DDBJ databases">
        <authorList>
            <person name="Seilhamer J.J."/>
        </authorList>
    </citation>
    <scope>NUCLEOTIDE SEQUENCE [LARGE SCALE GENOMIC DNA]</scope>
    <source>
        <strain evidence="3 4">KT-27</strain>
    </source>
</reference>
<sequence length="359" mass="40839">MSLVKSSSSRIDFLDYMRVVAFLSVLLGHKFHSDIAALSVDDGVHITIRLLMSALSGITYAGAAGVVLFFFTSGYIITHVVTRENVVDFAIRRCFRIYPLFWFAVLMEVILDKSVLGINYPDAIVIIQRMLLIGDFTDTPYGLAGVEWTLRIELMFYLFMGVIKATGLIDRSFLLPVVYAFAVAVLSLSGPFPNHAEWSSGYFNLYFPFLLCGSLIYIAQEKMANRAVCYSVLLLIFLAFLMNTLHFKPWLKESHHAIIASGIFIISCAYRHKIRATASILLLSELTYSVYLLHSWTWKYLEMICEWVGIKFIPLRVQIVILLFVICYISYKLIELPAIRVGREVSRMVKTRRESSIAV</sequence>
<accession>A0A2S3WF86</accession>
<dbReference type="Pfam" id="PF01757">
    <property type="entry name" value="Acyl_transf_3"/>
    <property type="match status" value="1"/>
</dbReference>
<dbReference type="RefSeq" id="WP_103437677.1">
    <property type="nucleotide sequence ID" value="NZ_MIND01000018.1"/>
</dbReference>
<dbReference type="Proteomes" id="UP000237194">
    <property type="component" value="Unassembled WGS sequence"/>
</dbReference>
<feature type="transmembrane region" description="Helical" evidence="1">
    <location>
        <begin position="97"/>
        <end position="120"/>
    </location>
</feature>
<feature type="transmembrane region" description="Helical" evidence="1">
    <location>
        <begin position="202"/>
        <end position="220"/>
    </location>
</feature>
<dbReference type="InterPro" id="IPR050879">
    <property type="entry name" value="Acyltransferase_3"/>
</dbReference>
<evidence type="ECO:0000313" key="3">
    <source>
        <dbReference type="EMBL" id="POF89634.1"/>
    </source>
</evidence>
<feature type="domain" description="Acyltransferase 3" evidence="2">
    <location>
        <begin position="12"/>
        <end position="331"/>
    </location>
</feature>
<evidence type="ECO:0000259" key="2">
    <source>
        <dbReference type="Pfam" id="PF01757"/>
    </source>
</evidence>
<feature type="transmembrane region" description="Helical" evidence="1">
    <location>
        <begin position="57"/>
        <end position="77"/>
    </location>
</feature>
<keyword evidence="1" id="KW-1133">Transmembrane helix</keyword>
<keyword evidence="1" id="KW-0812">Transmembrane</keyword>
<proteinExistence type="predicted"/>
<dbReference type="PANTHER" id="PTHR23028">
    <property type="entry name" value="ACETYLTRANSFERASE"/>
    <property type="match status" value="1"/>
</dbReference>
<gene>
    <name evidence="3" type="ORF">BGP80_17355</name>
</gene>
<dbReference type="PANTHER" id="PTHR23028:SF53">
    <property type="entry name" value="ACYL_TRANSF_3 DOMAIN-CONTAINING PROTEIN"/>
    <property type="match status" value="1"/>
</dbReference>
<feature type="transmembrane region" description="Helical" evidence="1">
    <location>
        <begin position="253"/>
        <end position="270"/>
    </location>
</feature>
<dbReference type="GO" id="GO:0000271">
    <property type="term" value="P:polysaccharide biosynthetic process"/>
    <property type="evidence" value="ECO:0007669"/>
    <property type="project" value="TreeGrafter"/>
</dbReference>
<protein>
    <recommendedName>
        <fullName evidence="2">Acyltransferase 3 domain-containing protein</fullName>
    </recommendedName>
</protein>
<feature type="transmembrane region" description="Helical" evidence="1">
    <location>
        <begin position="227"/>
        <end position="247"/>
    </location>
</feature>